<evidence type="ECO:0000313" key="3">
    <source>
        <dbReference type="EMBL" id="KAF0301456.1"/>
    </source>
</evidence>
<protein>
    <recommendedName>
        <fullName evidence="2">P2X purinoreceptor 7 intracellular domain-containing protein</fullName>
    </recommendedName>
</protein>
<dbReference type="PANTHER" id="PTHR36981">
    <property type="entry name" value="ZGC:195170"/>
    <property type="match status" value="1"/>
</dbReference>
<evidence type="ECO:0000313" key="4">
    <source>
        <dbReference type="Proteomes" id="UP000440578"/>
    </source>
</evidence>
<feature type="region of interest" description="Disordered" evidence="1">
    <location>
        <begin position="399"/>
        <end position="426"/>
    </location>
</feature>
<dbReference type="PANTHER" id="PTHR36981:SF1">
    <property type="entry name" value="P2X PURINORECEPTOR 7 INTRACELLULAR DOMAIN-CONTAINING PROTEIN"/>
    <property type="match status" value="1"/>
</dbReference>
<sequence>METIPMKREVESRANIRATEGQVLEHLVMLVSQTSTATTTATCPGGGEVSTECPSDEEMQAEERTEATVLTKVTEQRAEKGTIVYIDARADVLSEAEAELEGFKRNLAIVREKAKGAESLTPIPFNNESMIEISSPIADKSWMGKVNPMETSNEVSLRLNDTFDVLNSSTFKAANPMKEAISGRNIEDRRRFLQDTSAWLGSWNVQVPSVRGLQLTIAGVLSLWDTYGGRVLQFMLTRRLNQDACENLFSVIRSRNGQNDLPSAGCQSSTYVVNDPVMLELGRLQHNERWGEPAPAAGDVELLHKQLRYQAYRQYALWWWGTLGRSQRRVIPACVVCAVRRAHPSPQGFYVGFNAIPIRHSTQVAERVYGQRFRHQVDSTSQRQLFARIEEYMASALEESPAAEELVEPDRVPSRPATEDDESSED</sequence>
<proteinExistence type="predicted"/>
<comment type="caution">
    <text evidence="3">The sequence shown here is derived from an EMBL/GenBank/DDBJ whole genome shotgun (WGS) entry which is preliminary data.</text>
</comment>
<accession>A0A6A4W2G7</accession>
<dbReference type="EMBL" id="VIIS01001163">
    <property type="protein sequence ID" value="KAF0301456.1"/>
    <property type="molecule type" value="Genomic_DNA"/>
</dbReference>
<dbReference type="Pfam" id="PF20478">
    <property type="entry name" value="P2RX7_C"/>
    <property type="match status" value="1"/>
</dbReference>
<name>A0A6A4W2G7_AMPAM</name>
<reference evidence="3 4" key="1">
    <citation type="submission" date="2019-07" db="EMBL/GenBank/DDBJ databases">
        <title>Draft genome assembly of a fouling barnacle, Amphibalanus amphitrite (Darwin, 1854): The first reference genome for Thecostraca.</title>
        <authorList>
            <person name="Kim W."/>
        </authorList>
    </citation>
    <scope>NUCLEOTIDE SEQUENCE [LARGE SCALE GENOMIC DNA]</scope>
    <source>
        <strain evidence="3">SNU_AA5</strain>
        <tissue evidence="3">Soma without cirri and trophi</tissue>
    </source>
</reference>
<dbReference type="InterPro" id="IPR046815">
    <property type="entry name" value="P2RX7_C"/>
</dbReference>
<keyword evidence="4" id="KW-1185">Reference proteome</keyword>
<feature type="domain" description="P2X purinoreceptor 7 intracellular" evidence="2">
    <location>
        <begin position="300"/>
        <end position="353"/>
    </location>
</feature>
<evidence type="ECO:0000256" key="1">
    <source>
        <dbReference type="SAM" id="MobiDB-lite"/>
    </source>
</evidence>
<organism evidence="3 4">
    <name type="scientific">Amphibalanus amphitrite</name>
    <name type="common">Striped barnacle</name>
    <name type="synonym">Balanus amphitrite</name>
    <dbReference type="NCBI Taxonomy" id="1232801"/>
    <lineage>
        <taxon>Eukaryota</taxon>
        <taxon>Metazoa</taxon>
        <taxon>Ecdysozoa</taxon>
        <taxon>Arthropoda</taxon>
        <taxon>Crustacea</taxon>
        <taxon>Multicrustacea</taxon>
        <taxon>Cirripedia</taxon>
        <taxon>Thoracica</taxon>
        <taxon>Thoracicalcarea</taxon>
        <taxon>Balanomorpha</taxon>
        <taxon>Balanoidea</taxon>
        <taxon>Balanidae</taxon>
        <taxon>Amphibalaninae</taxon>
        <taxon>Amphibalanus</taxon>
    </lineage>
</organism>
<gene>
    <name evidence="3" type="ORF">FJT64_026240</name>
</gene>
<evidence type="ECO:0000259" key="2">
    <source>
        <dbReference type="Pfam" id="PF20478"/>
    </source>
</evidence>
<dbReference type="Proteomes" id="UP000440578">
    <property type="component" value="Unassembled WGS sequence"/>
</dbReference>
<dbReference type="AlphaFoldDB" id="A0A6A4W2G7"/>